<dbReference type="InterPro" id="IPR009078">
    <property type="entry name" value="Ferritin-like_SF"/>
</dbReference>
<dbReference type="CDD" id="cd07910">
    <property type="entry name" value="MiaE"/>
    <property type="match status" value="1"/>
</dbReference>
<gene>
    <name evidence="2" type="primary">miaE</name>
    <name evidence="2" type="ordered locus">COCOR_01174</name>
</gene>
<dbReference type="STRING" id="1144275.COCOR_01174"/>
<name>H8MQI9_CORCM</name>
<dbReference type="InterPro" id="IPR010386">
    <property type="entry name" value="tRNA-Hydrxlase_MiaE"/>
</dbReference>
<keyword evidence="3" id="KW-1185">Reference proteome</keyword>
<dbReference type="PANTHER" id="PTHR42637">
    <property type="entry name" value="TRNA-(MS[2]IO[6]A)-HYDROXYLASE"/>
    <property type="match status" value="1"/>
</dbReference>
<sequence>MFREEAGSRAPHDTRARRPADALQSAFEMSSRPTPSRRPLSGAGPVILHAPTDPGWLPLALAHFDAVLVDHAHCEKKAAANALSMLQAYPDLPGLPSQMARLAREESAHLARVLDLMAARGLTLTKDAGDPYAQGLQKHVRTPALERRVDRLLVAAIIEARSCERLSLLAEGLTDPALARFYGELAQSEDGHQSLFHRLAVTASNGDEAAVDARLQYLLAQESRVLADVGLRAAIH</sequence>
<evidence type="ECO:0000256" key="1">
    <source>
        <dbReference type="SAM" id="MobiDB-lite"/>
    </source>
</evidence>
<accession>H8MQI9</accession>
<dbReference type="InterPro" id="IPR012347">
    <property type="entry name" value="Ferritin-like"/>
</dbReference>
<evidence type="ECO:0000313" key="3">
    <source>
        <dbReference type="Proteomes" id="UP000007587"/>
    </source>
</evidence>
<dbReference type="eggNOG" id="COG4445">
    <property type="taxonomic scope" value="Bacteria"/>
</dbReference>
<proteinExistence type="predicted"/>
<dbReference type="Gene3D" id="1.20.1260.10">
    <property type="match status" value="1"/>
</dbReference>
<dbReference type="PANTHER" id="PTHR42637:SF1">
    <property type="entry name" value="TRNA 2-(METHYLSULFANYL)-N(6)-ISOPENTENYLADENOSINE(37) HYDROXYLASE"/>
    <property type="match status" value="1"/>
</dbReference>
<feature type="compositionally biased region" description="Basic and acidic residues" evidence="1">
    <location>
        <begin position="1"/>
        <end position="20"/>
    </location>
</feature>
<reference evidence="3" key="2">
    <citation type="submission" date="2012-03" db="EMBL/GenBank/DDBJ databases">
        <title>Genome sequence of the fruiting myxobacterium Corallococcus coralloides DSM 2259.</title>
        <authorList>
            <person name="Huntley S."/>
            <person name="Zhang Y."/>
            <person name="Treuner-Lange A."/>
            <person name="Sensen C.W."/>
            <person name="Sogaard-Andersen L."/>
        </authorList>
    </citation>
    <scope>NUCLEOTIDE SEQUENCE [LARGE SCALE GENOMIC DNA]</scope>
    <source>
        <strain evidence="3">ATCC 25202 / DSM 2259 / NBRC 100086 / M2</strain>
    </source>
</reference>
<dbReference type="AlphaFoldDB" id="H8MQI9"/>
<dbReference type="Pfam" id="PF06175">
    <property type="entry name" value="MiaE"/>
    <property type="match status" value="1"/>
</dbReference>
<dbReference type="SUPFAM" id="SSF47240">
    <property type="entry name" value="Ferritin-like"/>
    <property type="match status" value="1"/>
</dbReference>
<feature type="compositionally biased region" description="Low complexity" evidence="1">
    <location>
        <begin position="30"/>
        <end position="39"/>
    </location>
</feature>
<organism evidence="2 3">
    <name type="scientific">Corallococcus coralloides (strain ATCC 25202 / DSM 2259 / NBRC 100086 / M2)</name>
    <name type="common">Myxococcus coralloides</name>
    <dbReference type="NCBI Taxonomy" id="1144275"/>
    <lineage>
        <taxon>Bacteria</taxon>
        <taxon>Pseudomonadati</taxon>
        <taxon>Myxococcota</taxon>
        <taxon>Myxococcia</taxon>
        <taxon>Myxococcales</taxon>
        <taxon>Cystobacterineae</taxon>
        <taxon>Myxococcaceae</taxon>
        <taxon>Corallococcus</taxon>
    </lineage>
</organism>
<dbReference type="GO" id="GO:0045301">
    <property type="term" value="F:tRNA 2-(methylsulfanyl)-N(6)-isopentenyladenosine(37) hydroxylase activity"/>
    <property type="evidence" value="ECO:0007669"/>
    <property type="project" value="InterPro"/>
</dbReference>
<dbReference type="KEGG" id="ccx:COCOR_01174"/>
<reference evidence="2 3" key="1">
    <citation type="journal article" date="2012" name="J. Bacteriol.">
        <title>Complete Genome Sequence of the Fruiting Myxobacterium Corallococcus coralloides DSM 2259.</title>
        <authorList>
            <person name="Huntley S."/>
            <person name="Zhang Y."/>
            <person name="Treuner-Lange A."/>
            <person name="Kneip S."/>
            <person name="Sensen C.W."/>
            <person name="Sogaard-Andersen L."/>
        </authorList>
    </citation>
    <scope>NUCLEOTIDE SEQUENCE [LARGE SCALE GENOMIC DNA]</scope>
    <source>
        <strain evidence="3">ATCC 25202 / DSM 2259 / NBRC 100086 / M2</strain>
    </source>
</reference>
<dbReference type="EMBL" id="CP003389">
    <property type="protein sequence ID" value="AFE09424.1"/>
    <property type="molecule type" value="Genomic_DNA"/>
</dbReference>
<dbReference type="HOGENOM" id="CLU_056571_1_0_7"/>
<evidence type="ECO:0000313" key="2">
    <source>
        <dbReference type="EMBL" id="AFE09424.1"/>
    </source>
</evidence>
<dbReference type="GO" id="GO:0006400">
    <property type="term" value="P:tRNA modification"/>
    <property type="evidence" value="ECO:0007669"/>
    <property type="project" value="InterPro"/>
</dbReference>
<protein>
    <submittedName>
        <fullName evidence="2">tRNA-(MS[2]IO[6]A)-hydroxylase</fullName>
    </submittedName>
</protein>
<dbReference type="InParanoid" id="H8MQI9"/>
<dbReference type="Proteomes" id="UP000007587">
    <property type="component" value="Chromosome"/>
</dbReference>
<feature type="region of interest" description="Disordered" evidence="1">
    <location>
        <begin position="1"/>
        <end position="45"/>
    </location>
</feature>